<reference evidence="1" key="2">
    <citation type="submission" date="2020-03" db="EMBL/GenBank/DDBJ databases">
        <title>Flavobacteriaceae bacterium strain TP-CH-4, a member of the family Flavobacteriaceae isolated from a deep-sea seamount.</title>
        <authorList>
            <person name="Zhang D.-C."/>
        </authorList>
    </citation>
    <scope>NUCLEOTIDE SEQUENCE</scope>
    <source>
        <strain evidence="1">TP-CH-4</strain>
    </source>
</reference>
<gene>
    <name evidence="1" type="ORF">FK220_001220</name>
</gene>
<dbReference type="AlphaFoldDB" id="A0A967AUQ7"/>
<proteinExistence type="predicted"/>
<name>A0A967AUQ7_9FLAO</name>
<accession>A0A967AUQ7</accession>
<evidence type="ECO:0000313" key="2">
    <source>
        <dbReference type="Proteomes" id="UP000707206"/>
    </source>
</evidence>
<evidence type="ECO:0008006" key="3">
    <source>
        <dbReference type="Google" id="ProtNLM"/>
    </source>
</evidence>
<dbReference type="RefSeq" id="WP_152572461.1">
    <property type="nucleotide sequence ID" value="NZ_VIKU02000001.1"/>
</dbReference>
<dbReference type="EMBL" id="VIKU02000001">
    <property type="protein sequence ID" value="NHF57942.1"/>
    <property type="molecule type" value="Genomic_DNA"/>
</dbReference>
<evidence type="ECO:0000313" key="1">
    <source>
        <dbReference type="EMBL" id="NHF57942.1"/>
    </source>
</evidence>
<comment type="caution">
    <text evidence="1">The sequence shown here is derived from an EMBL/GenBank/DDBJ whole genome shotgun (WGS) entry which is preliminary data.</text>
</comment>
<dbReference type="Proteomes" id="UP000707206">
    <property type="component" value="Unassembled WGS sequence"/>
</dbReference>
<organism evidence="1 2">
    <name type="scientific">Pelagihabitans pacificus</name>
    <dbReference type="NCBI Taxonomy" id="2696054"/>
    <lineage>
        <taxon>Bacteria</taxon>
        <taxon>Pseudomonadati</taxon>
        <taxon>Bacteroidota</taxon>
        <taxon>Flavobacteriia</taxon>
        <taxon>Flavobacteriales</taxon>
        <taxon>Flavobacteriaceae</taxon>
        <taxon>Pelagihabitans</taxon>
    </lineage>
</organism>
<dbReference type="InterPro" id="IPR032466">
    <property type="entry name" value="Metal_Hydrolase"/>
</dbReference>
<reference evidence="1" key="1">
    <citation type="submission" date="2019-07" db="EMBL/GenBank/DDBJ databases">
        <authorList>
            <person name="De-Chao Zhang Q."/>
        </authorList>
    </citation>
    <scope>NUCLEOTIDE SEQUENCE</scope>
    <source>
        <strain evidence="1">TP-CH-4</strain>
    </source>
</reference>
<keyword evidence="2" id="KW-1185">Reference proteome</keyword>
<dbReference type="Gene3D" id="3.20.20.140">
    <property type="entry name" value="Metal-dependent hydrolases"/>
    <property type="match status" value="1"/>
</dbReference>
<protein>
    <recommendedName>
        <fullName evidence="3">Membrane dipeptidase (Peptidase family M19)</fullName>
    </recommendedName>
</protein>
<dbReference type="SUPFAM" id="SSF51556">
    <property type="entry name" value="Metallo-dependent hydrolases"/>
    <property type="match status" value="1"/>
</dbReference>
<sequence>MEKPIADLHCHPSLKPTNNSKLPNLWKGANNISTRRLFRNPSLGDRLRKLAIDLFLKNMAKYTQSNLASCYEGNNKLLFFALYPPERPFMKPARPFRKGTRSHQKLSKKIFKNLAIDSKVIRALTGFSEETAASYLDNIYNSETIDYFEDLLNEYQRIVKENGKPYQVPGYPTPARLKMIRNYKEYTETNKFEIAGIITVEGAHALARYKNEDLFEKENIEELDDNSRSLLEQSFVSNIETLKNPDEMAYTPFFITFSHHFNNLISGHAKSFKDAPNKIIPGFSNVFDQRKGLDKGFTDFGKKLITDHLLSKKNGKRILVDTKHMSLQCRDEYLAIVNNFWKQKKDRIPIVCSHTAINGISTRAESKKRKDTNQLDRRAYVSRWDINLTDEDIIDIFDSDGIIGICMHDGRMPGGKFKALVKQETRAHGSLVRVQRLHTQMFLTNIFHVVRINLSHIMELNKTATPKRHMEEAWKTVCLGTDFDGIIDPFDHFNAANMLNEFKVRCKEAIQYNFNPIEERKRAKILHVGEHSSRPYGKAELEELMMGMTPQEIVDKVFSDNLLFFMSKYFTDEYLM</sequence>